<dbReference type="InterPro" id="IPR043926">
    <property type="entry name" value="ABCG_dom"/>
</dbReference>
<feature type="transmembrane region" description="Helical" evidence="9">
    <location>
        <begin position="525"/>
        <end position="546"/>
    </location>
</feature>
<dbReference type="InterPro" id="IPR034001">
    <property type="entry name" value="ABCG_PDR_1"/>
</dbReference>
<keyword evidence="12" id="KW-1185">Reference proteome</keyword>
<dbReference type="GO" id="GO:0140359">
    <property type="term" value="F:ABC-type transporter activity"/>
    <property type="evidence" value="ECO:0007669"/>
    <property type="project" value="InterPro"/>
</dbReference>
<dbReference type="GeneID" id="83182186"/>
<dbReference type="GO" id="GO:0005524">
    <property type="term" value="F:ATP binding"/>
    <property type="evidence" value="ECO:0007669"/>
    <property type="project" value="UniProtKB-KW"/>
</dbReference>
<reference evidence="11" key="1">
    <citation type="submission" date="2022-12" db="EMBL/GenBank/DDBJ databases">
        <authorList>
            <person name="Petersen C."/>
        </authorList>
    </citation>
    <scope>NUCLEOTIDE SEQUENCE</scope>
    <source>
        <strain evidence="11">IBT 15544</strain>
    </source>
</reference>
<accession>A0A9W9JRP3</accession>
<keyword evidence="4 9" id="KW-0812">Transmembrane</keyword>
<feature type="transmembrane region" description="Helical" evidence="9">
    <location>
        <begin position="486"/>
        <end position="513"/>
    </location>
</feature>
<keyword evidence="3" id="KW-0813">Transport</keyword>
<dbReference type="Pfam" id="PF19055">
    <property type="entry name" value="ABC2_membrane_7"/>
    <property type="match status" value="1"/>
</dbReference>
<dbReference type="Gene3D" id="3.40.50.300">
    <property type="entry name" value="P-loop containing nucleotide triphosphate hydrolases"/>
    <property type="match status" value="2"/>
</dbReference>
<feature type="transmembrane region" description="Helical" evidence="9">
    <location>
        <begin position="1112"/>
        <end position="1131"/>
    </location>
</feature>
<dbReference type="InterPro" id="IPR013525">
    <property type="entry name" value="ABC2_TM"/>
</dbReference>
<feature type="domain" description="ABC transporter" evidence="10">
    <location>
        <begin position="54"/>
        <end position="304"/>
    </location>
</feature>
<dbReference type="InterPro" id="IPR017871">
    <property type="entry name" value="ABC_transporter-like_CS"/>
</dbReference>
<dbReference type="EMBL" id="JAPQKR010000014">
    <property type="protein sequence ID" value="KAJ5198706.1"/>
    <property type="molecule type" value="Genomic_DNA"/>
</dbReference>
<feature type="transmembrane region" description="Helical" evidence="9">
    <location>
        <begin position="1367"/>
        <end position="1386"/>
    </location>
</feature>
<keyword evidence="5" id="KW-0547">Nucleotide-binding</keyword>
<feature type="transmembrane region" description="Helical" evidence="9">
    <location>
        <begin position="1183"/>
        <end position="1201"/>
    </location>
</feature>
<dbReference type="Pfam" id="PF06422">
    <property type="entry name" value="PDR_CDR"/>
    <property type="match status" value="1"/>
</dbReference>
<comment type="caution">
    <text evidence="11">The sequence shown here is derived from an EMBL/GenBank/DDBJ whole genome shotgun (WGS) entry which is preliminary data.</text>
</comment>
<feature type="transmembrane region" description="Helical" evidence="9">
    <location>
        <begin position="1239"/>
        <end position="1261"/>
    </location>
</feature>
<dbReference type="Pfam" id="PF01061">
    <property type="entry name" value="ABC2_membrane"/>
    <property type="match status" value="3"/>
</dbReference>
<dbReference type="Pfam" id="PF00005">
    <property type="entry name" value="ABC_tran"/>
    <property type="match status" value="2"/>
</dbReference>
<evidence type="ECO:0000256" key="8">
    <source>
        <dbReference type="ARBA" id="ARBA00023136"/>
    </source>
</evidence>
<evidence type="ECO:0000256" key="1">
    <source>
        <dbReference type="ARBA" id="ARBA00004141"/>
    </source>
</evidence>
<keyword evidence="7 9" id="KW-1133">Transmembrane helix</keyword>
<protein>
    <recommendedName>
        <fullName evidence="10">ABC transporter domain-containing protein</fullName>
    </recommendedName>
</protein>
<reference evidence="11" key="2">
    <citation type="journal article" date="2023" name="IMA Fungus">
        <title>Comparative genomic study of the Penicillium genus elucidates a diverse pangenome and 15 lateral gene transfer events.</title>
        <authorList>
            <person name="Petersen C."/>
            <person name="Sorensen T."/>
            <person name="Nielsen M.R."/>
            <person name="Sondergaard T.E."/>
            <person name="Sorensen J.L."/>
            <person name="Fitzpatrick D.A."/>
            <person name="Frisvad J.C."/>
            <person name="Nielsen K.L."/>
        </authorList>
    </citation>
    <scope>NUCLEOTIDE SEQUENCE</scope>
    <source>
        <strain evidence="11">IBT 15544</strain>
    </source>
</reference>
<dbReference type="RefSeq" id="XP_058307134.1">
    <property type="nucleotide sequence ID" value="XM_058454885.1"/>
</dbReference>
<evidence type="ECO:0000313" key="12">
    <source>
        <dbReference type="Proteomes" id="UP001150904"/>
    </source>
</evidence>
<evidence type="ECO:0000256" key="9">
    <source>
        <dbReference type="SAM" id="Phobius"/>
    </source>
</evidence>
<dbReference type="GO" id="GO:0016887">
    <property type="term" value="F:ATP hydrolysis activity"/>
    <property type="evidence" value="ECO:0007669"/>
    <property type="project" value="InterPro"/>
</dbReference>
<comment type="subcellular location">
    <subcellularLocation>
        <location evidence="1">Membrane</location>
        <topology evidence="1">Multi-pass membrane protein</topology>
    </subcellularLocation>
</comment>
<dbReference type="InterPro" id="IPR027417">
    <property type="entry name" value="P-loop_NTPase"/>
</dbReference>
<evidence type="ECO:0000256" key="6">
    <source>
        <dbReference type="ARBA" id="ARBA00022840"/>
    </source>
</evidence>
<gene>
    <name evidence="11" type="ORF">N7498_007823</name>
</gene>
<feature type="transmembrane region" description="Helical" evidence="9">
    <location>
        <begin position="558"/>
        <end position="576"/>
    </location>
</feature>
<dbReference type="FunFam" id="3.40.50.300:FF:000054">
    <property type="entry name" value="ABC multidrug transporter atrF"/>
    <property type="match status" value="1"/>
</dbReference>
<evidence type="ECO:0000256" key="5">
    <source>
        <dbReference type="ARBA" id="ARBA00022741"/>
    </source>
</evidence>
<feature type="transmembrane region" description="Helical" evidence="9">
    <location>
        <begin position="412"/>
        <end position="433"/>
    </location>
</feature>
<dbReference type="InterPro" id="IPR034003">
    <property type="entry name" value="ABCG_PDR_2"/>
</dbReference>
<keyword evidence="8 9" id="KW-0472">Membrane</keyword>
<dbReference type="InterPro" id="IPR010929">
    <property type="entry name" value="PDR_CDR_ABC"/>
</dbReference>
<comment type="similarity">
    <text evidence="2">Belongs to the ABC transporter superfamily. ABCG family. PDR (TC 3.A.1.205) subfamily.</text>
</comment>
<evidence type="ECO:0000259" key="10">
    <source>
        <dbReference type="PROSITE" id="PS50893"/>
    </source>
</evidence>
<evidence type="ECO:0000256" key="4">
    <source>
        <dbReference type="ARBA" id="ARBA00022692"/>
    </source>
</evidence>
<dbReference type="Proteomes" id="UP001150904">
    <property type="component" value="Unassembled WGS sequence"/>
</dbReference>
<dbReference type="CDD" id="cd03233">
    <property type="entry name" value="ABCG_PDR_domain1"/>
    <property type="match status" value="1"/>
</dbReference>
<name>A0A9W9JRP3_9EURO</name>
<dbReference type="SUPFAM" id="SSF52540">
    <property type="entry name" value="P-loop containing nucleoside triphosphate hydrolases"/>
    <property type="match status" value="2"/>
</dbReference>
<evidence type="ECO:0000256" key="7">
    <source>
        <dbReference type="ARBA" id="ARBA00022989"/>
    </source>
</evidence>
<keyword evidence="6" id="KW-0067">ATP-binding</keyword>
<dbReference type="GO" id="GO:0016020">
    <property type="term" value="C:membrane"/>
    <property type="evidence" value="ECO:0007669"/>
    <property type="project" value="UniProtKB-SubCell"/>
</dbReference>
<sequence length="1397" mass="156974">MESPSSGTATPVDVENGFGNIRKRLTVTFRDLNVRVTAPDAALGSTLWSEIDPRQLGSLLNRTKKPKRTILKDVSGQVKPGEMLLVLGRPGSGCTSLLRVLSNDRDTFDEISGDTRYGSMGHNAAKRFRQQIMFNNEDDLHFPTLTVNRTMKFALRNKIPNERPEELTDRSNFVLEKRNEILHSLGIGHTKKTLVGNEFIRGVSGGERKRVSLAEVLAGQSPVQMWDNPTRGLDSKAAVEFARMLRREADQNDKTIITTTYQAGNGIYDVFDKVLVLAEGKVTFYGPRSMAKEYFESLGFICPKGANIADFLTSVTVLTERVVRPGWEEKVPHIPEEFEALYHSSSIYTNQMAAMETPEKLSHETEDLEVAVSTEKRKQHLPRTQSVYTAGIWRQVASCTVRQFQIMWGDKFSLIVKVFSAIIQALVCGSLFYNLPDDSSSIFMRPGVLFFPVLYFLLESMSETTASFMGRPILSRQKRFGFYRPTAFCIANAMTDIPVVVIQVTCFSLVLYFMAALQMDAGRFFTFWIIIIAQTLCFIQLFRAVGAVCKQFGNASKISGLLSTVFFVYGGYLIPFHKMHVWFRWIFYLNPGAYAFEALMANEFVGREFRCIEPDYIPYGQGYPSSASPYRGCSVLGSNQEGIIDGAAYIREQYNYSFDHIWRSFGIIVGFWVFFIFLASLGFELRNSQVGSSVLLYKRGSKPNRQTDEDKVISRSPADLGSVSGSVKHSTFTWNELDYYVPFNGEKKQLLDKVFGFVKPGRLGALMGASGAGKTTWGAFGFLNSSISANKDLDRLLDVFAQRKDSGEITGSILIDGRPQGVSFQRATGYCEQLDVHEKTATVREALIFSALLRQPSHVSHDEKVNYVDHVINLLELGDISDALIGVPGAGLSIEQRKRVTLGVELVAKPALLFLDEPTSGLDGQSAFNIVRFLRKLVDGGQAVLCTIHQPSAVLFDAFDGLLLLAKGGKMTYFGETGKDSSKILEYFERNGAPCPPDANPAEHIIEVVQGATTQKIDWVDVWKNSDERKVALQELEALNESGRADPNYVEDTADYATSHWYQFKMVAKRLTVQIWRSPDYMWNKIILHIFAALFSGFTFWKIGHGTFSLQLRLFAIFNFIFVAPGCINQMQPFFLQNRDIFETREKKGSFTSQDFGLPFFPVSKSKTYHWIAFIGAQTVTEIPYLIICATLYFLCFYFTAGFQTLPGISGHFYLQMIFYEFLYTSIGQAIAAYAPNEYFAAVMNPVLIGAGLISFCGVVVPYSQMQPFWRYWIYYLDPFTYLVGGLLGEVLWDVKVQCEPSEYVQFVAPAGQTCGGYMADFLESQTGYLLDANATGTCSFCQYSQGADYAKSFNLREKYYSWRDTAITALFCISSYALVFLMMKLRSKKTKSARSE</sequence>
<dbReference type="PANTHER" id="PTHR19241">
    <property type="entry name" value="ATP-BINDING CASSETTE TRANSPORTER"/>
    <property type="match status" value="1"/>
</dbReference>
<feature type="domain" description="ABC transporter" evidence="10">
    <location>
        <begin position="732"/>
        <end position="993"/>
    </location>
</feature>
<dbReference type="SMART" id="SM00382">
    <property type="entry name" value="AAA"/>
    <property type="match status" value="2"/>
</dbReference>
<feature type="transmembrane region" description="Helical" evidence="9">
    <location>
        <begin position="661"/>
        <end position="683"/>
    </location>
</feature>
<organism evidence="11 12">
    <name type="scientific">Penicillium cinerascens</name>
    <dbReference type="NCBI Taxonomy" id="70096"/>
    <lineage>
        <taxon>Eukaryota</taxon>
        <taxon>Fungi</taxon>
        <taxon>Dikarya</taxon>
        <taxon>Ascomycota</taxon>
        <taxon>Pezizomycotina</taxon>
        <taxon>Eurotiomycetes</taxon>
        <taxon>Eurotiomycetidae</taxon>
        <taxon>Eurotiales</taxon>
        <taxon>Aspergillaceae</taxon>
        <taxon>Penicillium</taxon>
    </lineage>
</organism>
<proteinExistence type="inferred from homology"/>
<dbReference type="PROSITE" id="PS00211">
    <property type="entry name" value="ABC_TRANSPORTER_1"/>
    <property type="match status" value="1"/>
</dbReference>
<dbReference type="OrthoDB" id="245989at2759"/>
<evidence type="ECO:0000313" key="11">
    <source>
        <dbReference type="EMBL" id="KAJ5198706.1"/>
    </source>
</evidence>
<dbReference type="InterPro" id="IPR003439">
    <property type="entry name" value="ABC_transporter-like_ATP-bd"/>
</dbReference>
<dbReference type="PROSITE" id="PS50893">
    <property type="entry name" value="ABC_TRANSPORTER_2"/>
    <property type="match status" value="2"/>
</dbReference>
<feature type="transmembrane region" description="Helical" evidence="9">
    <location>
        <begin position="1213"/>
        <end position="1233"/>
    </location>
</feature>
<dbReference type="CDD" id="cd03232">
    <property type="entry name" value="ABCG_PDR_domain2"/>
    <property type="match status" value="1"/>
</dbReference>
<feature type="transmembrane region" description="Helical" evidence="9">
    <location>
        <begin position="1081"/>
        <end position="1100"/>
    </location>
</feature>
<evidence type="ECO:0000256" key="3">
    <source>
        <dbReference type="ARBA" id="ARBA00022448"/>
    </source>
</evidence>
<evidence type="ECO:0000256" key="2">
    <source>
        <dbReference type="ARBA" id="ARBA00006012"/>
    </source>
</evidence>
<dbReference type="InterPro" id="IPR003593">
    <property type="entry name" value="AAA+_ATPase"/>
</dbReference>